<name>A0A0F9JLP1_9ZZZZ</name>
<accession>A0A0F9JLP1</accession>
<reference evidence="1" key="1">
    <citation type="journal article" date="2015" name="Nature">
        <title>Complex archaea that bridge the gap between prokaryotes and eukaryotes.</title>
        <authorList>
            <person name="Spang A."/>
            <person name="Saw J.H."/>
            <person name="Jorgensen S.L."/>
            <person name="Zaremba-Niedzwiedzka K."/>
            <person name="Martijn J."/>
            <person name="Lind A.E."/>
            <person name="van Eijk R."/>
            <person name="Schleper C."/>
            <person name="Guy L."/>
            <person name="Ettema T.J."/>
        </authorList>
    </citation>
    <scope>NUCLEOTIDE SEQUENCE</scope>
</reference>
<gene>
    <name evidence="1" type="ORF">LCGC14_1439470</name>
</gene>
<protein>
    <submittedName>
        <fullName evidence="1">Uncharacterized protein</fullName>
    </submittedName>
</protein>
<organism evidence="1">
    <name type="scientific">marine sediment metagenome</name>
    <dbReference type="NCBI Taxonomy" id="412755"/>
    <lineage>
        <taxon>unclassified sequences</taxon>
        <taxon>metagenomes</taxon>
        <taxon>ecological metagenomes</taxon>
    </lineage>
</organism>
<feature type="non-terminal residue" evidence="1">
    <location>
        <position position="1"/>
    </location>
</feature>
<sequence>VIPIGASIAMGAMGMGLLTSFPPMSNLLRQSSYRLLPNELVPIGDAVELRYREVISADEYRMELRKQGFNDDRGEWVYKVSENLLNVIELINLHRRGVINQAVLYDEASKVKWSEENVTNLLRVTEAIPSATDIIAFAVREVYSPEIAEAFGQYQGLDEVFEKAKEDIIAVGMTKDTFGKFWAAHWVLPSVGQGFEMVHRRVIPVRGVGTELDLEKLMTALDVMPAWREPLTAISYNPFTRVDVRRMHKIGVITTEAELIDAYMDLGYDEEKAKKMTEFTILYNADPEDAEQTEDDKDKARERDLTKTDVLNGYRDALLEESETKTALAELGYDANEVEYYISRINYNKEKDETDSYLKYYHDAYIRGVMSHNELVDKLNGLNLSGKRVEYLFKVWDLERIARTTKPTKAELMTFTRKKIINMDTFIEEMKGLGYPERYIGWYQRTI</sequence>
<dbReference type="AlphaFoldDB" id="A0A0F9JLP1"/>
<evidence type="ECO:0000313" key="1">
    <source>
        <dbReference type="EMBL" id="KKM70568.1"/>
    </source>
</evidence>
<comment type="caution">
    <text evidence="1">The sequence shown here is derived from an EMBL/GenBank/DDBJ whole genome shotgun (WGS) entry which is preliminary data.</text>
</comment>
<proteinExistence type="predicted"/>
<dbReference type="EMBL" id="LAZR01009793">
    <property type="protein sequence ID" value="KKM70568.1"/>
    <property type="molecule type" value="Genomic_DNA"/>
</dbReference>